<dbReference type="RefSeq" id="WP_331303774.1">
    <property type="nucleotide sequence ID" value="NZ_MLCA01000014.1"/>
</dbReference>
<dbReference type="InterPro" id="IPR001920">
    <property type="entry name" value="Asp/Glu_race"/>
</dbReference>
<comment type="similarity">
    <text evidence="1">Belongs to the aspartate/glutamate racemases family.</text>
</comment>
<dbReference type="InterPro" id="IPR004380">
    <property type="entry name" value="Asp_race"/>
</dbReference>
<comment type="caution">
    <text evidence="3">The sequence shown here is derived from an EMBL/GenBank/DDBJ whole genome shotgun (WGS) entry which is preliminary data.</text>
</comment>
<dbReference type="Proteomes" id="UP001355206">
    <property type="component" value="Unassembled WGS sequence"/>
</dbReference>
<dbReference type="Pfam" id="PF01177">
    <property type="entry name" value="Asp_Glu_race"/>
    <property type="match status" value="1"/>
</dbReference>
<keyword evidence="4" id="KW-1185">Reference proteome</keyword>
<proteinExistence type="inferred from homology"/>
<keyword evidence="2" id="KW-0413">Isomerase</keyword>
<dbReference type="SUPFAM" id="SSF53681">
    <property type="entry name" value="Aspartate/glutamate racemase"/>
    <property type="match status" value="2"/>
</dbReference>
<sequence length="242" mass="24442">MLGVLGGMGPMATVDFLAKLVRATPAGRDQDHIPTLVCSAVDIPDRAAAILGTGPDPLPAMRAALARLEAGGATRIAIPCNTAHHWHAALQAGTGLPILHIVDAVAETLAETPAGFMAGTGTGGRIGLLATDGTLRAGLYRERLGRRGLACVGPDPEGQAAVAAAIRLVKAHRVAEARPLLEAQVRALAAAGCDRVVMACTEIPLALSGSAASGLLVDATEALARACVAACRDDADPLPRAA</sequence>
<name>A0ABU7TUL0_9HYPH</name>
<evidence type="ECO:0000313" key="4">
    <source>
        <dbReference type="Proteomes" id="UP001355206"/>
    </source>
</evidence>
<dbReference type="PANTHER" id="PTHR21198:SF7">
    <property type="entry name" value="ASPARTATE-GLUTAMATE RACEMASE FAMILY"/>
    <property type="match status" value="1"/>
</dbReference>
<dbReference type="Gene3D" id="3.40.50.1860">
    <property type="match status" value="2"/>
</dbReference>
<dbReference type="NCBIfam" id="TIGR00035">
    <property type="entry name" value="asp_race"/>
    <property type="match status" value="1"/>
</dbReference>
<dbReference type="PANTHER" id="PTHR21198">
    <property type="entry name" value="GLUTAMATE RACEMASE"/>
    <property type="match status" value="1"/>
</dbReference>
<evidence type="ECO:0000313" key="3">
    <source>
        <dbReference type="EMBL" id="MEE7493599.1"/>
    </source>
</evidence>
<gene>
    <name evidence="3" type="ORF">MOTC310_25445</name>
</gene>
<evidence type="ECO:0000256" key="1">
    <source>
        <dbReference type="ARBA" id="ARBA00007847"/>
    </source>
</evidence>
<accession>A0ABU7TUL0</accession>
<dbReference type="EMBL" id="MLCA01000014">
    <property type="protein sequence ID" value="MEE7493599.1"/>
    <property type="molecule type" value="Genomic_DNA"/>
</dbReference>
<reference evidence="3 4" key="1">
    <citation type="journal article" date="2012" name="Genet. Mol. Biol.">
        <title>Analysis of 16S rRNA and mxaF genes revealing insights into Methylobacterium niche-specific plant association.</title>
        <authorList>
            <person name="Dourado M.N."/>
            <person name="Andreote F.D."/>
            <person name="Dini-Andreote F."/>
            <person name="Conti R."/>
            <person name="Araujo J.M."/>
            <person name="Araujo W.L."/>
        </authorList>
    </citation>
    <scope>NUCLEOTIDE SEQUENCE [LARGE SCALE GENOMIC DNA]</scope>
    <source>
        <strain evidence="3 4">TC3-10</strain>
    </source>
</reference>
<protein>
    <submittedName>
        <fullName evidence="3">Aspartate racemase</fullName>
    </submittedName>
</protein>
<evidence type="ECO:0000256" key="2">
    <source>
        <dbReference type="ARBA" id="ARBA00023235"/>
    </source>
</evidence>
<dbReference type="InterPro" id="IPR015942">
    <property type="entry name" value="Asp/Glu/hydantoin_racemase"/>
</dbReference>
<organism evidence="3 4">
    <name type="scientific">Methylobacterium oryzae</name>
    <dbReference type="NCBI Taxonomy" id="334852"/>
    <lineage>
        <taxon>Bacteria</taxon>
        <taxon>Pseudomonadati</taxon>
        <taxon>Pseudomonadota</taxon>
        <taxon>Alphaproteobacteria</taxon>
        <taxon>Hyphomicrobiales</taxon>
        <taxon>Methylobacteriaceae</taxon>
        <taxon>Methylobacterium</taxon>
    </lineage>
</organism>